<keyword evidence="2" id="KW-0808">Transferase</keyword>
<keyword evidence="3" id="KW-1185">Reference proteome</keyword>
<name>A0A085JAU8_9GAMM</name>
<dbReference type="GO" id="GO:0016747">
    <property type="term" value="F:acyltransferase activity, transferring groups other than amino-acyl groups"/>
    <property type="evidence" value="ECO:0007669"/>
    <property type="project" value="InterPro"/>
</dbReference>
<proteinExistence type="predicted"/>
<evidence type="ECO:0000313" key="3">
    <source>
        <dbReference type="Proteomes" id="UP000028602"/>
    </source>
</evidence>
<sequence length="140" mass="15818">MQVEIVSNVTDSDREELFSGLRNYNNQFIDTRAWGQFGAYCRNEAGLMVGGLIASKKGKWVCIDYLWVSEETRGSGLGSMLMKAAEQEGKRTGCKHGLVDTFSFQALPFYVKQGYQLQMSLPDFPDEGIQRHYLTKTDLT</sequence>
<dbReference type="eggNOG" id="COG0454">
    <property type="taxonomic scope" value="Bacteria"/>
</dbReference>
<evidence type="ECO:0000313" key="2">
    <source>
        <dbReference type="EMBL" id="KFD17594.1"/>
    </source>
</evidence>
<dbReference type="InterPro" id="IPR000182">
    <property type="entry name" value="GNAT_dom"/>
</dbReference>
<dbReference type="OrthoDB" id="9787920at2"/>
<dbReference type="SUPFAM" id="SSF55729">
    <property type="entry name" value="Acyl-CoA N-acyltransferases (Nat)"/>
    <property type="match status" value="1"/>
</dbReference>
<dbReference type="PROSITE" id="PS51186">
    <property type="entry name" value="GNAT"/>
    <property type="match status" value="1"/>
</dbReference>
<dbReference type="Pfam" id="PF00583">
    <property type="entry name" value="Acetyltransf_1"/>
    <property type="match status" value="1"/>
</dbReference>
<dbReference type="EMBL" id="JMPR01000046">
    <property type="protein sequence ID" value="KFD17594.1"/>
    <property type="molecule type" value="Genomic_DNA"/>
</dbReference>
<dbReference type="RefSeq" id="WP_029989974.1">
    <property type="nucleotide sequence ID" value="NZ_ATMJ01000013.1"/>
</dbReference>
<comment type="caution">
    <text evidence="2">The sequence shown here is derived from an EMBL/GenBank/DDBJ whole genome shotgun (WGS) entry which is preliminary data.</text>
</comment>
<dbReference type="Proteomes" id="UP000028602">
    <property type="component" value="Unassembled WGS sequence"/>
</dbReference>
<evidence type="ECO:0000259" key="1">
    <source>
        <dbReference type="PROSITE" id="PS51186"/>
    </source>
</evidence>
<dbReference type="AlphaFoldDB" id="A0A085JAU8"/>
<reference evidence="2 3" key="1">
    <citation type="submission" date="2014-05" db="EMBL/GenBank/DDBJ databases">
        <title>ATOL: Assembling a taxonomically balanced genome-scale reconstruction of the evolutionary history of the Enterobacteriaceae.</title>
        <authorList>
            <person name="Plunkett G.III."/>
            <person name="Neeno-Eckwall E.C."/>
            <person name="Glasner J.D."/>
            <person name="Perna N.T."/>
        </authorList>
    </citation>
    <scope>NUCLEOTIDE SEQUENCE [LARGE SCALE GENOMIC DNA]</scope>
    <source>
        <strain evidence="2 3">ATCC 33301</strain>
    </source>
</reference>
<dbReference type="CDD" id="cd04301">
    <property type="entry name" value="NAT_SF"/>
    <property type="match status" value="1"/>
</dbReference>
<organism evidence="2 3">
    <name type="scientific">Tatumella ptyseos ATCC 33301</name>
    <dbReference type="NCBI Taxonomy" id="1005995"/>
    <lineage>
        <taxon>Bacteria</taxon>
        <taxon>Pseudomonadati</taxon>
        <taxon>Pseudomonadota</taxon>
        <taxon>Gammaproteobacteria</taxon>
        <taxon>Enterobacterales</taxon>
        <taxon>Erwiniaceae</taxon>
        <taxon>Tatumella</taxon>
    </lineage>
</organism>
<protein>
    <submittedName>
        <fullName evidence="2">Putative acetyltransferase</fullName>
    </submittedName>
</protein>
<gene>
    <name evidence="2" type="ORF">GTPT_3001</name>
</gene>
<accession>A0A085JAU8</accession>
<dbReference type="Gene3D" id="3.40.630.30">
    <property type="match status" value="1"/>
</dbReference>
<feature type="domain" description="N-acetyltransferase" evidence="1">
    <location>
        <begin position="1"/>
        <end position="140"/>
    </location>
</feature>
<dbReference type="InterPro" id="IPR016181">
    <property type="entry name" value="Acyl_CoA_acyltransferase"/>
</dbReference>